<protein>
    <recommendedName>
        <fullName evidence="3">Secreted protein</fullName>
    </recommendedName>
</protein>
<keyword evidence="1" id="KW-0732">Signal</keyword>
<evidence type="ECO:0008006" key="3">
    <source>
        <dbReference type="Google" id="ProtNLM"/>
    </source>
</evidence>
<sequence>MVQRILFTTFFALLQTVTHVTLVNQNNTYGRNLRQHELDITNKKLTVPPFRNMHLPLSIRLIFIMLRLDHLFQPSEMTSF</sequence>
<accession>A0A224Y4E4</accession>
<feature type="chain" id="PRO_5012149394" description="Secreted protein" evidence="1">
    <location>
        <begin position="20"/>
        <end position="80"/>
    </location>
</feature>
<name>A0A224Y4E4_9HEMI</name>
<feature type="signal peptide" evidence="1">
    <location>
        <begin position="1"/>
        <end position="19"/>
    </location>
</feature>
<reference evidence="2" key="1">
    <citation type="journal article" date="2018" name="PLoS Negl. Trop. Dis.">
        <title>An insight into the salivary gland and fat body transcriptome of Panstrongylus lignarius (Hemiptera: Heteroptera), the main vector of Chagas disease in Peru.</title>
        <authorList>
            <person name="Nevoa J.C."/>
            <person name="Mendes M.T."/>
            <person name="da Silva M.V."/>
            <person name="Soares S.C."/>
            <person name="Oliveira C.J.F."/>
            <person name="Ribeiro J.M.C."/>
        </authorList>
    </citation>
    <scope>NUCLEOTIDE SEQUENCE</scope>
</reference>
<evidence type="ECO:0000313" key="2">
    <source>
        <dbReference type="EMBL" id="JAW15563.1"/>
    </source>
</evidence>
<dbReference type="EMBL" id="GFTR01000863">
    <property type="protein sequence ID" value="JAW15563.1"/>
    <property type="molecule type" value="Transcribed_RNA"/>
</dbReference>
<dbReference type="AlphaFoldDB" id="A0A224Y4E4"/>
<organism evidence="2">
    <name type="scientific">Panstrongylus lignarius</name>
    <dbReference type="NCBI Taxonomy" id="156445"/>
    <lineage>
        <taxon>Eukaryota</taxon>
        <taxon>Metazoa</taxon>
        <taxon>Ecdysozoa</taxon>
        <taxon>Arthropoda</taxon>
        <taxon>Hexapoda</taxon>
        <taxon>Insecta</taxon>
        <taxon>Pterygota</taxon>
        <taxon>Neoptera</taxon>
        <taxon>Paraneoptera</taxon>
        <taxon>Hemiptera</taxon>
        <taxon>Heteroptera</taxon>
        <taxon>Panheteroptera</taxon>
        <taxon>Cimicomorpha</taxon>
        <taxon>Reduviidae</taxon>
        <taxon>Triatominae</taxon>
        <taxon>Panstrongylus</taxon>
    </lineage>
</organism>
<proteinExistence type="predicted"/>
<evidence type="ECO:0000256" key="1">
    <source>
        <dbReference type="SAM" id="SignalP"/>
    </source>
</evidence>